<reference evidence="10" key="2">
    <citation type="submission" date="2018-07" db="EMBL/GenBank/DDBJ databases">
        <authorList>
            <person name="Quirk P.G."/>
            <person name="Krulwich T.A."/>
        </authorList>
    </citation>
    <scope>NUCLEOTIDE SEQUENCE</scope>
</reference>
<keyword evidence="7" id="KW-0539">Nucleus</keyword>
<evidence type="ECO:0000256" key="4">
    <source>
        <dbReference type="ARBA" id="ARBA00017993"/>
    </source>
</evidence>
<gene>
    <name evidence="9" type="primary">CSON006680</name>
</gene>
<keyword evidence="5" id="KW-0507">mRNA processing</keyword>
<comment type="subcellular location">
    <subcellularLocation>
        <location evidence="1">Nucleus speckle</location>
    </subcellularLocation>
    <subcellularLocation>
        <location evidence="2">Nucleus</location>
        <location evidence="2">Nucleolus</location>
    </subcellularLocation>
</comment>
<dbReference type="VEuPathDB" id="VectorBase:CSON006680"/>
<dbReference type="AlphaFoldDB" id="A0A336LKA4"/>
<keyword evidence="6" id="KW-0508">mRNA splicing</keyword>
<dbReference type="InterPro" id="IPR019532">
    <property type="entry name" value="Nucl_RNA-splicing_assoc_SR-25"/>
</dbReference>
<evidence type="ECO:0000256" key="8">
    <source>
        <dbReference type="SAM" id="MobiDB-lite"/>
    </source>
</evidence>
<dbReference type="EMBL" id="UFQT01002509">
    <property type="protein sequence ID" value="SSX33608.1"/>
    <property type="molecule type" value="Genomic_DNA"/>
</dbReference>
<proteinExistence type="inferred from homology"/>
<feature type="compositionally biased region" description="Basic residues" evidence="8">
    <location>
        <begin position="8"/>
        <end position="32"/>
    </location>
</feature>
<feature type="compositionally biased region" description="Basic residues" evidence="8">
    <location>
        <begin position="46"/>
        <end position="60"/>
    </location>
</feature>
<feature type="region of interest" description="Disordered" evidence="8">
    <location>
        <begin position="1"/>
        <end position="110"/>
    </location>
</feature>
<organism evidence="9">
    <name type="scientific">Culicoides sonorensis</name>
    <name type="common">Biting midge</name>
    <dbReference type="NCBI Taxonomy" id="179676"/>
    <lineage>
        <taxon>Eukaryota</taxon>
        <taxon>Metazoa</taxon>
        <taxon>Ecdysozoa</taxon>
        <taxon>Arthropoda</taxon>
        <taxon>Hexapoda</taxon>
        <taxon>Insecta</taxon>
        <taxon>Pterygota</taxon>
        <taxon>Neoptera</taxon>
        <taxon>Endopterygota</taxon>
        <taxon>Diptera</taxon>
        <taxon>Nematocera</taxon>
        <taxon>Chironomoidea</taxon>
        <taxon>Ceratopogonidae</taxon>
        <taxon>Ceratopogoninae</taxon>
        <taxon>Culicoides</taxon>
        <taxon>Monoculicoides</taxon>
    </lineage>
</organism>
<evidence type="ECO:0000256" key="7">
    <source>
        <dbReference type="ARBA" id="ARBA00023242"/>
    </source>
</evidence>
<evidence type="ECO:0000256" key="6">
    <source>
        <dbReference type="ARBA" id="ARBA00023187"/>
    </source>
</evidence>
<feature type="compositionally biased region" description="Basic and acidic residues" evidence="8">
    <location>
        <begin position="61"/>
        <end position="82"/>
    </location>
</feature>
<evidence type="ECO:0000256" key="5">
    <source>
        <dbReference type="ARBA" id="ARBA00022664"/>
    </source>
</evidence>
<evidence type="ECO:0000313" key="10">
    <source>
        <dbReference type="EMBL" id="SSX33608.1"/>
    </source>
</evidence>
<dbReference type="GO" id="GO:0016607">
    <property type="term" value="C:nuclear speck"/>
    <property type="evidence" value="ECO:0007669"/>
    <property type="project" value="UniProtKB-SubCell"/>
</dbReference>
<dbReference type="EMBL" id="UFQS01002509">
    <property type="protein sequence ID" value="SSX14192.1"/>
    <property type="molecule type" value="Genomic_DNA"/>
</dbReference>
<reference evidence="9" key="1">
    <citation type="submission" date="2018-04" db="EMBL/GenBank/DDBJ databases">
        <authorList>
            <person name="Go L.Y."/>
            <person name="Mitchell J.A."/>
        </authorList>
    </citation>
    <scope>NUCLEOTIDE SEQUENCE</scope>
    <source>
        <tissue evidence="9">Whole organism</tissue>
    </source>
</reference>
<dbReference type="GO" id="GO:0006397">
    <property type="term" value="P:mRNA processing"/>
    <property type="evidence" value="ECO:0007669"/>
    <property type="project" value="UniProtKB-KW"/>
</dbReference>
<sequence length="166" mass="19256">MDVASHSEHKKKHKKHKKLKKSDKKRKRKRSHSSSSDSSSSDDGKRSKKHHNKKKKSKKSHKEEKLKKKVPDNKLNERKSDSDQDYGIPLDLMNTKAKAPESKEEYEKRQSQIRKVYDEETGRHRLIKGDGEVIEEIVSKKAHDMINKSATRADGSTFQNRLGLKD</sequence>
<dbReference type="GO" id="GO:0005730">
    <property type="term" value="C:nucleolus"/>
    <property type="evidence" value="ECO:0007669"/>
    <property type="project" value="UniProtKB-SubCell"/>
</dbReference>
<dbReference type="Pfam" id="PF10500">
    <property type="entry name" value="SR-25"/>
    <property type="match status" value="1"/>
</dbReference>
<protein>
    <recommendedName>
        <fullName evidence="4">ADP-ribosylation factor-like protein 6-interacting protein 4</fullName>
    </recommendedName>
</protein>
<evidence type="ECO:0000256" key="3">
    <source>
        <dbReference type="ARBA" id="ARBA00006852"/>
    </source>
</evidence>
<accession>A0A336LKA4</accession>
<evidence type="ECO:0000256" key="1">
    <source>
        <dbReference type="ARBA" id="ARBA00004324"/>
    </source>
</evidence>
<dbReference type="GO" id="GO:0008380">
    <property type="term" value="P:RNA splicing"/>
    <property type="evidence" value="ECO:0007669"/>
    <property type="project" value="UniProtKB-KW"/>
</dbReference>
<comment type="similarity">
    <text evidence="3">Belongs to the ARL6IP4 family.</text>
</comment>
<name>A0A336LKA4_CULSO</name>
<evidence type="ECO:0000256" key="2">
    <source>
        <dbReference type="ARBA" id="ARBA00004604"/>
    </source>
</evidence>
<evidence type="ECO:0000313" key="9">
    <source>
        <dbReference type="EMBL" id="SSX14192.1"/>
    </source>
</evidence>
<dbReference type="OMA" id="ERHCDIN"/>
<feature type="compositionally biased region" description="Basic and acidic residues" evidence="8">
    <location>
        <begin position="98"/>
        <end position="110"/>
    </location>
</feature>